<comment type="caution">
    <text evidence="2">The sequence shown here is derived from an EMBL/GenBank/DDBJ whole genome shotgun (WGS) entry which is preliminary data.</text>
</comment>
<evidence type="ECO:0008006" key="4">
    <source>
        <dbReference type="Google" id="ProtNLM"/>
    </source>
</evidence>
<protein>
    <recommendedName>
        <fullName evidence="4">CRC domain-containing protein</fullName>
    </recommendedName>
</protein>
<accession>A0A103YC20</accession>
<feature type="signal peptide" evidence="1">
    <location>
        <begin position="1"/>
        <end position="23"/>
    </location>
</feature>
<evidence type="ECO:0000313" key="3">
    <source>
        <dbReference type="Proteomes" id="UP000243975"/>
    </source>
</evidence>
<keyword evidence="3" id="KW-1185">Reference proteome</keyword>
<name>A0A103YC20_CYNCS</name>
<dbReference type="Gramene" id="KVI06325">
    <property type="protein sequence ID" value="KVI06325"/>
    <property type="gene ID" value="Ccrd_015330"/>
</dbReference>
<feature type="chain" id="PRO_5007119577" description="CRC domain-containing protein" evidence="1">
    <location>
        <begin position="24"/>
        <end position="86"/>
    </location>
</feature>
<dbReference type="Proteomes" id="UP000243975">
    <property type="component" value="Unassembled WGS sequence"/>
</dbReference>
<dbReference type="AlphaFoldDB" id="A0A103YC20"/>
<evidence type="ECO:0000313" key="2">
    <source>
        <dbReference type="EMBL" id="KVI06325.1"/>
    </source>
</evidence>
<dbReference type="EMBL" id="LEKV01001836">
    <property type="protein sequence ID" value="KVI06325.1"/>
    <property type="molecule type" value="Genomic_DNA"/>
</dbReference>
<sequence>MAIFLVFLIFASGMINFPQGTYADCQCHKLRDCPQLKCPTFAFPVCMLCQCTCFGREAWRKQMTLGTNKATNADVGKTQQHLQVKS</sequence>
<proteinExistence type="predicted"/>
<gene>
    <name evidence="2" type="ORF">Ccrd_015330</name>
</gene>
<keyword evidence="1" id="KW-0732">Signal</keyword>
<organism evidence="2 3">
    <name type="scientific">Cynara cardunculus var. scolymus</name>
    <name type="common">Globe artichoke</name>
    <name type="synonym">Cynara scolymus</name>
    <dbReference type="NCBI Taxonomy" id="59895"/>
    <lineage>
        <taxon>Eukaryota</taxon>
        <taxon>Viridiplantae</taxon>
        <taxon>Streptophyta</taxon>
        <taxon>Embryophyta</taxon>
        <taxon>Tracheophyta</taxon>
        <taxon>Spermatophyta</taxon>
        <taxon>Magnoliopsida</taxon>
        <taxon>eudicotyledons</taxon>
        <taxon>Gunneridae</taxon>
        <taxon>Pentapetalae</taxon>
        <taxon>asterids</taxon>
        <taxon>campanulids</taxon>
        <taxon>Asterales</taxon>
        <taxon>Asteraceae</taxon>
        <taxon>Carduoideae</taxon>
        <taxon>Cardueae</taxon>
        <taxon>Carduinae</taxon>
        <taxon>Cynara</taxon>
    </lineage>
</organism>
<evidence type="ECO:0000256" key="1">
    <source>
        <dbReference type="SAM" id="SignalP"/>
    </source>
</evidence>
<reference evidence="2 3" key="1">
    <citation type="journal article" date="2016" name="Sci. Rep.">
        <title>The genome sequence of the outbreeding globe artichoke constructed de novo incorporating a phase-aware low-pass sequencing strategy of F1 progeny.</title>
        <authorList>
            <person name="Scaglione D."/>
            <person name="Reyes-Chin-Wo S."/>
            <person name="Acquadro A."/>
            <person name="Froenicke L."/>
            <person name="Portis E."/>
            <person name="Beitel C."/>
            <person name="Tirone M."/>
            <person name="Mauro R."/>
            <person name="Lo Monaco A."/>
            <person name="Mauromicale G."/>
            <person name="Faccioli P."/>
            <person name="Cattivelli L."/>
            <person name="Rieseberg L."/>
            <person name="Michelmore R."/>
            <person name="Lanteri S."/>
        </authorList>
    </citation>
    <scope>NUCLEOTIDE SEQUENCE [LARGE SCALE GENOMIC DNA]</scope>
    <source>
        <strain evidence="2">2C</strain>
    </source>
</reference>